<dbReference type="Pfam" id="PF01066">
    <property type="entry name" value="CDP-OH_P_transf"/>
    <property type="match status" value="1"/>
</dbReference>
<evidence type="ECO:0000256" key="10">
    <source>
        <dbReference type="ARBA" id="ARBA00022824"/>
    </source>
</evidence>
<evidence type="ECO:0000256" key="7">
    <source>
        <dbReference type="ARBA" id="ARBA00022679"/>
    </source>
</evidence>
<reference evidence="24" key="2">
    <citation type="submission" date="2012-08" db="EMBL/GenBank/DDBJ databases">
        <title>Genome sequence of Kazachstania naganishii.</title>
        <authorList>
            <person name="Gordon J.L."/>
            <person name="Armisen D."/>
            <person name="Proux-Wera E."/>
            <person name="OhEigeartaigh S.S."/>
            <person name="Byrne K.P."/>
            <person name="Wolfe K.H."/>
        </authorList>
    </citation>
    <scope>NUCLEOTIDE SEQUENCE [LARGE SCALE GENOMIC DNA]</scope>
    <source>
        <strain evidence="24">ATCC MYA-139 / BCRC 22969 / CBS 8797 / CCRC 22969 / KCTC 17520 / NBRC 10181 / NCYC 3082</strain>
    </source>
</reference>
<accession>J7S469</accession>
<evidence type="ECO:0000256" key="13">
    <source>
        <dbReference type="ARBA" id="ARBA00023098"/>
    </source>
</evidence>
<keyword evidence="14 20" id="KW-0472">Membrane</keyword>
<keyword evidence="8 22" id="KW-0812">Transmembrane</keyword>
<dbReference type="InterPro" id="IPR043130">
    <property type="entry name" value="CDP-OH_PTrfase_TM_dom"/>
</dbReference>
<dbReference type="GO" id="GO:0005741">
    <property type="term" value="C:mitochondrial outer membrane"/>
    <property type="evidence" value="ECO:0007669"/>
    <property type="project" value="EnsemblFungi"/>
</dbReference>
<evidence type="ECO:0000256" key="20">
    <source>
        <dbReference type="PIRNR" id="PIRNR000848"/>
    </source>
</evidence>
<keyword evidence="15 20" id="KW-0594">Phospholipid biosynthesis</keyword>
<feature type="transmembrane region" description="Helical" evidence="22">
    <location>
        <begin position="90"/>
        <end position="113"/>
    </location>
</feature>
<evidence type="ECO:0000256" key="8">
    <source>
        <dbReference type="ARBA" id="ARBA00022692"/>
    </source>
</evidence>
<dbReference type="PANTHER" id="PTHR15362:SF4">
    <property type="entry name" value="CDP-DIACYLGLYCEROL--INOSITOL 3-PHOSPHATIDYLTRANSFERASE"/>
    <property type="match status" value="1"/>
</dbReference>
<dbReference type="InterPro" id="IPR000462">
    <property type="entry name" value="CDP-OH_P_trans"/>
</dbReference>
<evidence type="ECO:0000256" key="3">
    <source>
        <dbReference type="ARBA" id="ARBA00004477"/>
    </source>
</evidence>
<dbReference type="RefSeq" id="XP_022462662.1">
    <property type="nucleotide sequence ID" value="XM_022611233.1"/>
</dbReference>
<feature type="transmembrane region" description="Helical" evidence="22">
    <location>
        <begin position="29"/>
        <end position="53"/>
    </location>
</feature>
<dbReference type="Proteomes" id="UP000006310">
    <property type="component" value="Chromosome 1"/>
</dbReference>
<comment type="subcellular location">
    <subcellularLocation>
        <location evidence="3">Endoplasmic reticulum membrane</location>
        <topology evidence="3">Multi-pass membrane protein</topology>
    </subcellularLocation>
</comment>
<evidence type="ECO:0000256" key="6">
    <source>
        <dbReference type="ARBA" id="ARBA00022516"/>
    </source>
</evidence>
<evidence type="ECO:0000256" key="19">
    <source>
        <dbReference type="ARBA" id="ARBA00070582"/>
    </source>
</evidence>
<dbReference type="OMA" id="AQTYSEN"/>
<dbReference type="InterPro" id="IPR048254">
    <property type="entry name" value="CDP_ALCOHOL_P_TRANSF_CS"/>
</dbReference>
<keyword evidence="13 20" id="KW-0443">Lipid metabolism</keyword>
<evidence type="ECO:0000256" key="5">
    <source>
        <dbReference type="ARBA" id="ARBA00013212"/>
    </source>
</evidence>
<evidence type="ECO:0000313" key="23">
    <source>
        <dbReference type="EMBL" id="CCK68416.1"/>
    </source>
</evidence>
<evidence type="ECO:0000256" key="12">
    <source>
        <dbReference type="ARBA" id="ARBA00022989"/>
    </source>
</evidence>
<comment type="similarity">
    <text evidence="4 20 21">Belongs to the CDP-alcohol phosphatidyltransferase class-I family.</text>
</comment>
<dbReference type="HOGENOM" id="CLU_067602_0_0_1"/>
<keyword evidence="11" id="KW-0460">Magnesium</keyword>
<comment type="cofactor">
    <cofactor evidence="2">
        <name>Mg(2+)</name>
        <dbReference type="ChEBI" id="CHEBI:18420"/>
    </cofactor>
</comment>
<sequence>MNQATTGAVKKGTVTTHDVLLYIPNKIGYLRVITAVLSFFTMAGHPMLTAWLYGISCLLDALDGTMARKYDQCSRLGAVLDMITDRSTTSGLLCFLSIAYPRLCVVFQLLLGVDLSSHYMHMYSQLSAGSASHKSVSKESSKLLHLYYTRRDVLFCVCFFNETFYAGLYLAVFENHYTFGKWLVIISTPLYLFKQLTNVIQLQRAAMILASLDAKDANEKRARATKE</sequence>
<dbReference type="STRING" id="1071383.J7S469"/>
<keyword evidence="6 20" id="KW-0444">Lipid biosynthesis</keyword>
<gene>
    <name evidence="23" type="primary">KNAG0A07630</name>
    <name evidence="23" type="ordered locus">KNAG_0A07630</name>
</gene>
<dbReference type="GO" id="GO:0046872">
    <property type="term" value="F:metal ion binding"/>
    <property type="evidence" value="ECO:0007669"/>
    <property type="project" value="UniProtKB-KW"/>
</dbReference>
<evidence type="ECO:0000256" key="15">
    <source>
        <dbReference type="ARBA" id="ARBA00023209"/>
    </source>
</evidence>
<dbReference type="GO" id="GO:0003881">
    <property type="term" value="F:CDP-diacylglycerol-inositol 3-phosphatidyltransferase activity"/>
    <property type="evidence" value="ECO:0007669"/>
    <property type="project" value="UniProtKB-UniRule"/>
</dbReference>
<dbReference type="FunFam" id="1.20.120.1760:FF:000021">
    <property type="entry name" value="CDP-diacylglycerol--inositol 3-phosphatidyltransferase"/>
    <property type="match status" value="1"/>
</dbReference>
<dbReference type="GO" id="GO:0005794">
    <property type="term" value="C:Golgi apparatus"/>
    <property type="evidence" value="ECO:0007669"/>
    <property type="project" value="EnsemblFungi"/>
</dbReference>
<dbReference type="EMBL" id="HE978314">
    <property type="protein sequence ID" value="CCK68416.1"/>
    <property type="molecule type" value="Genomic_DNA"/>
</dbReference>
<dbReference type="EC" id="2.7.8.11" evidence="5 20"/>
<evidence type="ECO:0000256" key="14">
    <source>
        <dbReference type="ARBA" id="ARBA00023136"/>
    </source>
</evidence>
<dbReference type="GO" id="GO:0005789">
    <property type="term" value="C:endoplasmic reticulum membrane"/>
    <property type="evidence" value="ECO:0007669"/>
    <property type="project" value="UniProtKB-SubCell"/>
</dbReference>
<keyword evidence="12 22" id="KW-1133">Transmembrane helix</keyword>
<evidence type="ECO:0000256" key="18">
    <source>
        <dbReference type="ARBA" id="ARBA00050166"/>
    </source>
</evidence>
<evidence type="ECO:0000256" key="17">
    <source>
        <dbReference type="ARBA" id="ARBA00023264"/>
    </source>
</evidence>
<keyword evidence="7 20" id="KW-0808">Transferase</keyword>
<reference evidence="23 24" key="1">
    <citation type="journal article" date="2011" name="Proc. Natl. Acad. Sci. U.S.A.">
        <title>Evolutionary erosion of yeast sex chromosomes by mating-type switching accidents.</title>
        <authorList>
            <person name="Gordon J.L."/>
            <person name="Armisen D."/>
            <person name="Proux-Wera E."/>
            <person name="Oheigeartaigh S.S."/>
            <person name="Byrne K.P."/>
            <person name="Wolfe K.H."/>
        </authorList>
    </citation>
    <scope>NUCLEOTIDE SEQUENCE [LARGE SCALE GENOMIC DNA]</scope>
    <source>
        <strain evidence="24">ATCC MYA-139 / BCRC 22969 / CBS 8797 / CCRC 22969 / KCTC 17520 / NBRC 10181 / NCYC 3082</strain>
    </source>
</reference>
<comment type="catalytic activity">
    <reaction evidence="18 20">
        <text>a CDP-1,2-diacyl-sn-glycerol + myo-inositol = a 1,2-diacyl-sn-glycero-3-phospho-(1D-myo-inositol) + CMP + H(+)</text>
        <dbReference type="Rhea" id="RHEA:11580"/>
        <dbReference type="ChEBI" id="CHEBI:15378"/>
        <dbReference type="ChEBI" id="CHEBI:17268"/>
        <dbReference type="ChEBI" id="CHEBI:57880"/>
        <dbReference type="ChEBI" id="CHEBI:58332"/>
        <dbReference type="ChEBI" id="CHEBI:60377"/>
        <dbReference type="EC" id="2.7.8.11"/>
    </reaction>
</comment>
<keyword evidence="17 20" id="KW-1208">Phospholipid metabolism</keyword>
<dbReference type="GO" id="GO:0006661">
    <property type="term" value="P:phosphatidylinositol biosynthetic process"/>
    <property type="evidence" value="ECO:0007669"/>
    <property type="project" value="EnsemblFungi"/>
</dbReference>
<evidence type="ECO:0000256" key="16">
    <source>
        <dbReference type="ARBA" id="ARBA00023211"/>
    </source>
</evidence>
<dbReference type="OrthoDB" id="10251079at2759"/>
<evidence type="ECO:0000256" key="1">
    <source>
        <dbReference type="ARBA" id="ARBA00001936"/>
    </source>
</evidence>
<dbReference type="KEGG" id="kng:KNAG_0A07630"/>
<evidence type="ECO:0000256" key="9">
    <source>
        <dbReference type="ARBA" id="ARBA00022723"/>
    </source>
</evidence>
<dbReference type="PROSITE" id="PS00379">
    <property type="entry name" value="CDP_ALCOHOL_P_TRANSF"/>
    <property type="match status" value="1"/>
</dbReference>
<dbReference type="Gene3D" id="1.20.120.1760">
    <property type="match status" value="1"/>
</dbReference>
<comment type="cofactor">
    <cofactor evidence="1">
        <name>Mn(2+)</name>
        <dbReference type="ChEBI" id="CHEBI:29035"/>
    </cofactor>
</comment>
<dbReference type="PANTHER" id="PTHR15362">
    <property type="entry name" value="PHOSPHATIDYLINOSITOL SYNTHASE"/>
    <property type="match status" value="1"/>
</dbReference>
<dbReference type="InterPro" id="IPR014387">
    <property type="entry name" value="CDP_diag_ino_3_P_euk"/>
</dbReference>
<dbReference type="AlphaFoldDB" id="J7S469"/>
<evidence type="ECO:0000313" key="24">
    <source>
        <dbReference type="Proteomes" id="UP000006310"/>
    </source>
</evidence>
<keyword evidence="10" id="KW-0256">Endoplasmic reticulum</keyword>
<keyword evidence="24" id="KW-1185">Reference proteome</keyword>
<evidence type="ECO:0000256" key="21">
    <source>
        <dbReference type="RuleBase" id="RU003750"/>
    </source>
</evidence>
<dbReference type="PIRSF" id="PIRSF000848">
    <property type="entry name" value="CDP_diag_ino_3_P"/>
    <property type="match status" value="1"/>
</dbReference>
<feature type="transmembrane region" description="Helical" evidence="22">
    <location>
        <begin position="153"/>
        <end position="173"/>
    </location>
</feature>
<evidence type="ECO:0000256" key="4">
    <source>
        <dbReference type="ARBA" id="ARBA00010441"/>
    </source>
</evidence>
<keyword evidence="9" id="KW-0479">Metal-binding</keyword>
<organism evidence="23 24">
    <name type="scientific">Huiozyma naganishii (strain ATCC MYA-139 / BCRC 22969 / CBS 8797 / KCTC 17520 / NBRC 10181 / NCYC 3082 / Yp74L-3)</name>
    <name type="common">Yeast</name>
    <name type="synonym">Kazachstania naganishii</name>
    <dbReference type="NCBI Taxonomy" id="1071383"/>
    <lineage>
        <taxon>Eukaryota</taxon>
        <taxon>Fungi</taxon>
        <taxon>Dikarya</taxon>
        <taxon>Ascomycota</taxon>
        <taxon>Saccharomycotina</taxon>
        <taxon>Saccharomycetes</taxon>
        <taxon>Saccharomycetales</taxon>
        <taxon>Saccharomycetaceae</taxon>
        <taxon>Huiozyma</taxon>
    </lineage>
</organism>
<dbReference type="GeneID" id="34524051"/>
<keyword evidence="16" id="KW-0464">Manganese</keyword>
<proteinExistence type="inferred from homology"/>
<evidence type="ECO:0000256" key="22">
    <source>
        <dbReference type="SAM" id="Phobius"/>
    </source>
</evidence>
<evidence type="ECO:0000256" key="2">
    <source>
        <dbReference type="ARBA" id="ARBA00001946"/>
    </source>
</evidence>
<dbReference type="eggNOG" id="KOG3240">
    <property type="taxonomic scope" value="Eukaryota"/>
</dbReference>
<name>J7S469_HUIN7</name>
<evidence type="ECO:0000256" key="11">
    <source>
        <dbReference type="ARBA" id="ARBA00022842"/>
    </source>
</evidence>
<protein>
    <recommendedName>
        <fullName evidence="19 20">CDP-diacylglycerol--inositol 3-phosphatidyltransferase</fullName>
        <ecNumber evidence="5 20">2.7.8.11</ecNumber>
    </recommendedName>
</protein>